<evidence type="ECO:0000256" key="5">
    <source>
        <dbReference type="ARBA" id="ARBA00022759"/>
    </source>
</evidence>
<dbReference type="GO" id="GO:0008270">
    <property type="term" value="F:zinc ion binding"/>
    <property type="evidence" value="ECO:0007669"/>
    <property type="project" value="UniProtKB-UniRule"/>
</dbReference>
<evidence type="ECO:0000256" key="6">
    <source>
        <dbReference type="ARBA" id="ARBA00022801"/>
    </source>
</evidence>
<evidence type="ECO:0000256" key="4">
    <source>
        <dbReference type="ARBA" id="ARBA00022723"/>
    </source>
</evidence>
<comment type="function">
    <text evidence="8">Zinc phosphodiesterase, which displays some tRNA 3'-processing endonuclease activity. Probably involved in tRNA maturation, by removing a 3'-trailer from precursor tRNA.</text>
</comment>
<keyword evidence="6 8" id="KW-0378">Hydrolase</keyword>
<organism evidence="9 10">
    <name type="scientific">Pseudomonas oryzihabitans</name>
    <dbReference type="NCBI Taxonomy" id="47885"/>
    <lineage>
        <taxon>Bacteria</taxon>
        <taxon>Pseudomonadati</taxon>
        <taxon>Pseudomonadota</taxon>
        <taxon>Gammaproteobacteria</taxon>
        <taxon>Pseudomonadales</taxon>
        <taxon>Pseudomonadaceae</taxon>
        <taxon>Pseudomonas</taxon>
    </lineage>
</organism>
<dbReference type="PANTHER" id="PTHR46018:SF2">
    <property type="entry name" value="ZINC PHOSPHODIESTERASE ELAC PROTEIN 1"/>
    <property type="match status" value="1"/>
</dbReference>
<feature type="binding site" evidence="8">
    <location>
        <position position="67"/>
    </location>
    <ligand>
        <name>Zn(2+)</name>
        <dbReference type="ChEBI" id="CHEBI:29105"/>
        <label>2</label>
        <note>catalytic</note>
    </ligand>
</feature>
<comment type="caution">
    <text evidence="9">The sequence shown here is derived from an EMBL/GenBank/DDBJ whole genome shotgun (WGS) entry which is preliminary data.</text>
</comment>
<comment type="cofactor">
    <cofactor evidence="8">
        <name>Zn(2+)</name>
        <dbReference type="ChEBI" id="CHEBI:29105"/>
    </cofactor>
    <text evidence="8">Binds 2 Zn(2+) ions.</text>
</comment>
<dbReference type="GO" id="GO:0042781">
    <property type="term" value="F:3'-tRNA processing endoribonuclease activity"/>
    <property type="evidence" value="ECO:0007669"/>
    <property type="project" value="UniProtKB-UniRule"/>
</dbReference>
<dbReference type="Pfam" id="PF23023">
    <property type="entry name" value="Anti-Pycsar_Apyc1"/>
    <property type="match status" value="1"/>
</dbReference>
<dbReference type="SUPFAM" id="SSF56281">
    <property type="entry name" value="Metallo-hydrolase/oxidoreductase"/>
    <property type="match status" value="1"/>
</dbReference>
<feature type="binding site" evidence="8">
    <location>
        <position position="268"/>
    </location>
    <ligand>
        <name>Zn(2+)</name>
        <dbReference type="ChEBI" id="CHEBI:29105"/>
        <label>2</label>
        <note>catalytic</note>
    </ligand>
</feature>
<reference evidence="9 10" key="1">
    <citation type="submission" date="2016-04" db="EMBL/GenBank/DDBJ databases">
        <title>Draft Genome Sequences of Staphylococcus capitis Strain H36, S. capitis Strain H65, S. cohnii Strain H62, S. hominis Strain H69, Mycobacterium iranicum Strain H39, Plantibacter sp. Strain H53, Pseudomonas oryzihabitans Strain H72, and Microbacterium sp. Strain H83, isolated from residential settings.</title>
        <authorList>
            <person name="Lymperopoulou D."/>
            <person name="Adams R.I."/>
            <person name="Lindow S."/>
            <person name="Coil D.A."/>
            <person name="Jospin G."/>
            <person name="Eisen J.A."/>
        </authorList>
    </citation>
    <scope>NUCLEOTIDE SEQUENCE [LARGE SCALE GENOMIC DNA]</scope>
    <source>
        <strain evidence="9 10">H72</strain>
    </source>
</reference>
<evidence type="ECO:0000256" key="2">
    <source>
        <dbReference type="ARBA" id="ARBA00022694"/>
    </source>
</evidence>
<accession>A0A178LJZ4</accession>
<feature type="active site" description="Proton acceptor" evidence="8">
    <location>
        <position position="66"/>
    </location>
</feature>
<evidence type="ECO:0000313" key="10">
    <source>
        <dbReference type="Proteomes" id="UP000078356"/>
    </source>
</evidence>
<comment type="similarity">
    <text evidence="8">Belongs to the RNase Z family.</text>
</comment>
<dbReference type="Proteomes" id="UP000078356">
    <property type="component" value="Unassembled WGS sequence"/>
</dbReference>
<keyword evidence="4 8" id="KW-0479">Metal-binding</keyword>
<protein>
    <recommendedName>
        <fullName evidence="8">Ribonuclease Z</fullName>
        <shortName evidence="8">RNase Z</shortName>
        <ecNumber evidence="8">3.1.26.11</ecNumber>
    </recommendedName>
    <alternativeName>
        <fullName evidence="8">tRNA 3 endonuclease</fullName>
    </alternativeName>
    <alternativeName>
        <fullName evidence="8">tRNase Z</fullName>
    </alternativeName>
</protein>
<comment type="catalytic activity">
    <reaction evidence="8">
        <text>Endonucleolytic cleavage of RNA, removing extra 3' nucleotides from tRNA precursor, generating 3' termini of tRNAs. A 3'-hydroxy group is left at the tRNA terminus and a 5'-phosphoryl group is left at the trailer molecule.</text>
        <dbReference type="EC" id="3.1.26.11"/>
    </reaction>
</comment>
<dbReference type="Gene3D" id="3.60.15.10">
    <property type="entry name" value="Ribonuclease Z/Hydroxyacylglutathione hydrolase-like"/>
    <property type="match status" value="1"/>
</dbReference>
<dbReference type="InterPro" id="IPR013471">
    <property type="entry name" value="RNase_Z/BN"/>
</dbReference>
<feature type="binding site" evidence="8">
    <location>
        <position position="139"/>
    </location>
    <ligand>
        <name>Zn(2+)</name>
        <dbReference type="ChEBI" id="CHEBI:29105"/>
        <label>1</label>
        <note>catalytic</note>
    </ligand>
</feature>
<evidence type="ECO:0000256" key="1">
    <source>
        <dbReference type="ARBA" id="ARBA00011738"/>
    </source>
</evidence>
<evidence type="ECO:0000256" key="3">
    <source>
        <dbReference type="ARBA" id="ARBA00022722"/>
    </source>
</evidence>
<dbReference type="PANTHER" id="PTHR46018">
    <property type="entry name" value="ZINC PHOSPHODIESTERASE ELAC PROTEIN 1"/>
    <property type="match status" value="1"/>
</dbReference>
<dbReference type="HAMAP" id="MF_01818">
    <property type="entry name" value="RNase_Z_BN"/>
    <property type="match status" value="1"/>
</dbReference>
<feature type="binding site" evidence="8">
    <location>
        <position position="209"/>
    </location>
    <ligand>
        <name>Zn(2+)</name>
        <dbReference type="ChEBI" id="CHEBI:29105"/>
        <label>2</label>
        <note>catalytic</note>
    </ligand>
</feature>
<evidence type="ECO:0000256" key="7">
    <source>
        <dbReference type="ARBA" id="ARBA00022833"/>
    </source>
</evidence>
<dbReference type="AlphaFoldDB" id="A0A178LJZ4"/>
<sequence>MDLLFLGTSAGVPTRRRNVSALALVEDQGKGWFLVDCGEATQHQLLRTPLSAADLRAICITHVHGDHCYGLPGLLASAAMTGRSQPLVLIAPQAVQDWLAATQVLTALHLPFELRFHALEGFTGLAVGAWDIDAFALSHRVPSHAFRFRETRRPQRLDPATLAAAQVPRGPLWGRLHGGEDVSHEGRLLRSADFLQAAHGERRLVVAGDNDDPALLTEACRGAQVLVHEATYAQAQIDKTGQSWGHSSAAGVARFAEAQRLPALLLTHFSPRYQAAAGRSPSIEELRQEAAACYSGELHLAEDFSRFRLDRQGRLKTLGQSGGAGYDDPYQVRG</sequence>
<feature type="binding site" evidence="8">
    <location>
        <position position="64"/>
    </location>
    <ligand>
        <name>Zn(2+)</name>
        <dbReference type="ChEBI" id="CHEBI:29105"/>
        <label>1</label>
        <note>catalytic</note>
    </ligand>
</feature>
<feature type="binding site" evidence="8">
    <location>
        <position position="66"/>
    </location>
    <ligand>
        <name>Zn(2+)</name>
        <dbReference type="ChEBI" id="CHEBI:29105"/>
        <label>2</label>
        <note>catalytic</note>
    </ligand>
</feature>
<keyword evidence="7 8" id="KW-0862">Zinc</keyword>
<dbReference type="OrthoDB" id="9803916at2"/>
<comment type="subunit">
    <text evidence="1 8">Homodimer.</text>
</comment>
<keyword evidence="5 8" id="KW-0255">Endonuclease</keyword>
<dbReference type="EC" id="3.1.26.11" evidence="8"/>
<gene>
    <name evidence="8" type="primary">rnz</name>
    <name evidence="9" type="ORF">A4V15_13370</name>
</gene>
<feature type="binding site" evidence="8">
    <location>
        <position position="209"/>
    </location>
    <ligand>
        <name>Zn(2+)</name>
        <dbReference type="ChEBI" id="CHEBI:29105"/>
        <label>1</label>
        <note>catalytic</note>
    </ligand>
</feature>
<dbReference type="CDD" id="cd07717">
    <property type="entry name" value="RNaseZ_ZiPD-like_MBL-fold"/>
    <property type="match status" value="1"/>
</dbReference>
<dbReference type="RefSeq" id="WP_064307189.1">
    <property type="nucleotide sequence ID" value="NZ_LWCR01000005.1"/>
</dbReference>
<name>A0A178LJZ4_9PSED</name>
<evidence type="ECO:0000256" key="8">
    <source>
        <dbReference type="HAMAP-Rule" id="MF_01818"/>
    </source>
</evidence>
<dbReference type="EMBL" id="LWCR01000005">
    <property type="protein sequence ID" value="OAN31336.1"/>
    <property type="molecule type" value="Genomic_DNA"/>
</dbReference>
<keyword evidence="3 8" id="KW-0540">Nuclease</keyword>
<keyword evidence="2 8" id="KW-0819">tRNA processing</keyword>
<proteinExistence type="inferred from homology"/>
<evidence type="ECO:0000313" key="9">
    <source>
        <dbReference type="EMBL" id="OAN31336.1"/>
    </source>
</evidence>
<dbReference type="InterPro" id="IPR036866">
    <property type="entry name" value="RibonucZ/Hydroxyglut_hydro"/>
</dbReference>
<feature type="binding site" evidence="8">
    <location>
        <position position="62"/>
    </location>
    <ligand>
        <name>Zn(2+)</name>
        <dbReference type="ChEBI" id="CHEBI:29105"/>
        <label>1</label>
        <note>catalytic</note>
    </ligand>
</feature>